<proteinExistence type="predicted"/>
<accession>A0A889IQR3</accession>
<evidence type="ECO:0000313" key="2">
    <source>
        <dbReference type="Proteomes" id="UP000622430"/>
    </source>
</evidence>
<dbReference type="EMBL" id="MW460246">
    <property type="protein sequence ID" value="QRE00454.1"/>
    <property type="molecule type" value="Genomic_DNA"/>
</dbReference>
<name>A0A889IQR3_9CAUD</name>
<evidence type="ECO:0000313" key="1">
    <source>
        <dbReference type="EMBL" id="QRE00454.1"/>
    </source>
</evidence>
<dbReference type="Proteomes" id="UP000622430">
    <property type="component" value="Segment"/>
</dbReference>
<protein>
    <submittedName>
        <fullName evidence="1">Uncharacterized protein</fullName>
    </submittedName>
</protein>
<reference evidence="1" key="1">
    <citation type="submission" date="2021-01" db="EMBL/GenBank/DDBJ databases">
        <authorList>
            <person name="Rakov C."/>
            <person name="Alkalay-Oren S."/>
            <person name="Coppenhagen-Glazer S."/>
            <person name="Hazan R."/>
        </authorList>
    </citation>
    <scope>NUCLEOTIDE SEQUENCE</scope>
</reference>
<sequence length="114" mass="12914">MKTKNKITVEHIEGYDCRVLLTAEEAEAFIKRAPAGTEFCLSVRLDAAIADKPGHVYPDAIATYLSLSRAQALHIAASGLRDSMEEKNARFTMYSASRFDYRRDRKSWTLWIGQ</sequence>
<organism evidence="1 2">
    <name type="scientific">Burkholderia phage BCSR52</name>
    <dbReference type="NCBI Taxonomy" id="2805748"/>
    <lineage>
        <taxon>Viruses</taxon>
        <taxon>Duplodnaviria</taxon>
        <taxon>Heunggongvirae</taxon>
        <taxon>Uroviricota</taxon>
        <taxon>Caudoviricetes</taxon>
        <taxon>Lindbergviridae</taxon>
        <taxon>Irusalimvirus</taxon>
        <taxon>Irusalimvirus BCSR52</taxon>
    </lineage>
</organism>
<keyword evidence="2" id="KW-1185">Reference proteome</keyword>